<protein>
    <submittedName>
        <fullName evidence="3">ATP-dependent DNA ligase</fullName>
    </submittedName>
</protein>
<dbReference type="Gene3D" id="3.30.1490.70">
    <property type="match status" value="1"/>
</dbReference>
<organism evidence="3 4">
    <name type="scientific">Pyrodictium occultum</name>
    <dbReference type="NCBI Taxonomy" id="2309"/>
    <lineage>
        <taxon>Archaea</taxon>
        <taxon>Thermoproteota</taxon>
        <taxon>Thermoprotei</taxon>
        <taxon>Desulfurococcales</taxon>
        <taxon>Pyrodictiaceae</taxon>
        <taxon>Pyrodictium</taxon>
    </lineage>
</organism>
<dbReference type="CDD" id="cd07894">
    <property type="entry name" value="Adenylation_RNA_ligase"/>
    <property type="match status" value="1"/>
</dbReference>
<dbReference type="Pfam" id="PF18330">
    <property type="entry name" value="Lig_C"/>
    <property type="match status" value="1"/>
</dbReference>
<feature type="domain" description="RNA ligase" evidence="1">
    <location>
        <begin position="94"/>
        <end position="251"/>
    </location>
</feature>
<evidence type="ECO:0000259" key="2">
    <source>
        <dbReference type="Pfam" id="PF18330"/>
    </source>
</evidence>
<dbReference type="Gene3D" id="3.30.70.3360">
    <property type="match status" value="1"/>
</dbReference>
<dbReference type="STRING" id="2309.CF15_01945"/>
<dbReference type="GO" id="GO:0016874">
    <property type="term" value="F:ligase activity"/>
    <property type="evidence" value="ECO:0007669"/>
    <property type="project" value="UniProtKB-KW"/>
</dbReference>
<dbReference type="RefSeq" id="WP_058370290.1">
    <property type="nucleotide sequence ID" value="NZ_LNTB01000001.1"/>
</dbReference>
<accession>A0A0V8RU78</accession>
<evidence type="ECO:0000259" key="1">
    <source>
        <dbReference type="Pfam" id="PF09414"/>
    </source>
</evidence>
<evidence type="ECO:0000313" key="4">
    <source>
        <dbReference type="Proteomes" id="UP000053352"/>
    </source>
</evidence>
<keyword evidence="4" id="KW-1185">Reference proteome</keyword>
<dbReference type="PRINTS" id="PR01048">
    <property type="entry name" value="Y414FAMILY"/>
</dbReference>
<reference evidence="3 4" key="1">
    <citation type="submission" date="2015-11" db="EMBL/GenBank/DDBJ databases">
        <title>Genome sequence of Pyrodictium occultum PL-19, a marine hyperthermophilic archaeon isolated from Volcano, Italy.</title>
        <authorList>
            <person name="Utturkar S."/>
            <person name="Huber H."/>
            <person name="Leptihn S."/>
            <person name="Brown S."/>
            <person name="Stetter K.O."/>
            <person name="Podar M."/>
        </authorList>
    </citation>
    <scope>NUCLEOTIDE SEQUENCE [LARGE SCALE GENOMIC DNA]</scope>
    <source>
        <strain evidence="3 4">PL-19</strain>
    </source>
</reference>
<sequence length="390" mass="44926">MTWIHRPEPWMLDVVADALGLPRERVEELASRRTLRFREFRGLLYASLRRGVAGHHEGTAVVFGRGWWRVVPGYPPIQRMVLPSVALPRHFLDRVVVEEKLNGYNVRVVLVDDRILAVTRGGLICPYTTSRLERLMGDRLREMLRELGPEDHVAAGEVIGLENPYTRYFYPEAPRFGYFVFDIFRGGRPLPPRMRDEAAEKHGVPHVPVLGVLEKTDVEAFKRIVERLDREGREGVVVKDPDYRVPPLKYTTSSTNIGDIRLGMRFFMEEGWSFLFSRILREIFRVYEEGVEGPRLDAIALELGRAALQPAVETVKKVAGGYMVYEEFELEFAGRDELEEFMDYMQSLGVDVVLVEAREEGGVLRARMRKIKETWIRVRRILETGVSPID</sequence>
<dbReference type="OrthoDB" id="14524at2157"/>
<dbReference type="Gene3D" id="1.20.58.2250">
    <property type="match status" value="1"/>
</dbReference>
<dbReference type="InterPro" id="IPR021122">
    <property type="entry name" value="RNA_ligase_dom_REL/Rnl2"/>
</dbReference>
<proteinExistence type="predicted"/>
<dbReference type="InterPro" id="IPR001072">
    <property type="entry name" value="RNA_ligase_Pab1020"/>
</dbReference>
<dbReference type="Proteomes" id="UP000053352">
    <property type="component" value="Unassembled WGS sequence"/>
</dbReference>
<dbReference type="NCBIfam" id="TIGR01209">
    <property type="entry name" value="RNA ligase"/>
    <property type="match status" value="1"/>
</dbReference>
<gene>
    <name evidence="3" type="ORF">CF15_01945</name>
</gene>
<dbReference type="AlphaFoldDB" id="A0A0V8RU78"/>
<name>A0A0V8RU78_PYROC</name>
<keyword evidence="3" id="KW-0436">Ligase</keyword>
<dbReference type="Pfam" id="PF09414">
    <property type="entry name" value="RNA_ligase"/>
    <property type="match status" value="1"/>
</dbReference>
<feature type="domain" description="RNA ligase Pab1020 C-terminal" evidence="2">
    <location>
        <begin position="264"/>
        <end position="374"/>
    </location>
</feature>
<evidence type="ECO:0000313" key="3">
    <source>
        <dbReference type="EMBL" id="KSW11615.1"/>
    </source>
</evidence>
<comment type="caution">
    <text evidence="3">The sequence shown here is derived from an EMBL/GenBank/DDBJ whole genome shotgun (WGS) entry which is preliminary data.</text>
</comment>
<dbReference type="EMBL" id="LNTB01000001">
    <property type="protein sequence ID" value="KSW11615.1"/>
    <property type="molecule type" value="Genomic_DNA"/>
</dbReference>
<dbReference type="SUPFAM" id="SSF56091">
    <property type="entry name" value="DNA ligase/mRNA capping enzyme, catalytic domain"/>
    <property type="match status" value="1"/>
</dbReference>
<dbReference type="InterPro" id="IPR041596">
    <property type="entry name" value="Lig_Pab1020_C"/>
</dbReference>
<dbReference type="Gene3D" id="3.30.470.30">
    <property type="entry name" value="DNA ligase/mRNA capping enzyme"/>
    <property type="match status" value="1"/>
</dbReference>